<feature type="region of interest" description="Disordered" evidence="1">
    <location>
        <begin position="216"/>
        <end position="242"/>
    </location>
</feature>
<reference evidence="2 3" key="1">
    <citation type="journal article" date="2016" name="Mol. Biol. Evol.">
        <title>Comparative Genomics of Early-Diverging Mushroom-Forming Fungi Provides Insights into the Origins of Lignocellulose Decay Capabilities.</title>
        <authorList>
            <person name="Nagy L.G."/>
            <person name="Riley R."/>
            <person name="Tritt A."/>
            <person name="Adam C."/>
            <person name="Daum C."/>
            <person name="Floudas D."/>
            <person name="Sun H."/>
            <person name="Yadav J.S."/>
            <person name="Pangilinan J."/>
            <person name="Larsson K.H."/>
            <person name="Matsuura K."/>
            <person name="Barry K."/>
            <person name="Labutti K."/>
            <person name="Kuo R."/>
            <person name="Ohm R.A."/>
            <person name="Bhattacharya S.S."/>
            <person name="Shirouzu T."/>
            <person name="Yoshinaga Y."/>
            <person name="Martin F.M."/>
            <person name="Grigoriev I.V."/>
            <person name="Hibbett D.S."/>
        </authorList>
    </citation>
    <scope>NUCLEOTIDE SEQUENCE [LARGE SCALE GENOMIC DNA]</scope>
    <source>
        <strain evidence="2 3">93-53</strain>
    </source>
</reference>
<sequence length="466" mass="52725">MSEDDVLFPHLQVLHWTSIPADCLGIFHRLVGPSLVDLHIFSCLSADATEYAKLISQRAPGLQRLEMEIYSDSDSKHLLKVKRKPKPKPQTMFQDQVLFPDLRVLRWTSQCSDSPKLFRQLLGPSVVDLHILNSSLANAREYVKIIRQRTHGLQRLEVNLDHNDHLEPLPELELDGMDINKLKTNCTLSEEAFFSLATMTHLTSLELAVPEEGYAEVPKEGDEDTPQEVFEEVPEEDHKDVPEEVYEEVPHTSCFPALRSLRLETEELGKHCTALVKKMSSSNLDSISVDVKNDVTTDMLESFVRELVNYPLREFSLACTASNIRHDHDDGLDIAEATLHALQPLLQHRAMTLLAISINNLRITSHLLSALDSAYPALKMLLLHTDSSHSPEVDILSTLADSFPSLKEADISVTDTWKLLTLPRDWQSHSKLSTLRVVNTIWYWVSDSKVLAYLKALFPRAYIGLS</sequence>
<dbReference type="AlphaFoldDB" id="A0A165CXK6"/>
<dbReference type="Proteomes" id="UP000076871">
    <property type="component" value="Unassembled WGS sequence"/>
</dbReference>
<dbReference type="EMBL" id="KV427642">
    <property type="protein sequence ID" value="KZT03680.1"/>
    <property type="molecule type" value="Genomic_DNA"/>
</dbReference>
<protein>
    <recommendedName>
        <fullName evidence="4">F-box domain-containing protein</fullName>
    </recommendedName>
</protein>
<dbReference type="RefSeq" id="XP_040761420.1">
    <property type="nucleotide sequence ID" value="XM_040909550.1"/>
</dbReference>
<organism evidence="2 3">
    <name type="scientific">Laetiporus sulphureus 93-53</name>
    <dbReference type="NCBI Taxonomy" id="1314785"/>
    <lineage>
        <taxon>Eukaryota</taxon>
        <taxon>Fungi</taxon>
        <taxon>Dikarya</taxon>
        <taxon>Basidiomycota</taxon>
        <taxon>Agaricomycotina</taxon>
        <taxon>Agaricomycetes</taxon>
        <taxon>Polyporales</taxon>
        <taxon>Laetiporus</taxon>
    </lineage>
</organism>
<gene>
    <name evidence="2" type="ORF">LAESUDRAFT_728969</name>
</gene>
<feature type="compositionally biased region" description="Acidic residues" evidence="1">
    <location>
        <begin position="221"/>
        <end position="235"/>
    </location>
</feature>
<dbReference type="InterPro" id="IPR032675">
    <property type="entry name" value="LRR_dom_sf"/>
</dbReference>
<evidence type="ECO:0000256" key="1">
    <source>
        <dbReference type="SAM" id="MobiDB-lite"/>
    </source>
</evidence>
<dbReference type="Gene3D" id="3.80.10.10">
    <property type="entry name" value="Ribonuclease Inhibitor"/>
    <property type="match status" value="1"/>
</dbReference>
<dbReference type="GeneID" id="63826579"/>
<keyword evidence="3" id="KW-1185">Reference proteome</keyword>
<proteinExistence type="predicted"/>
<evidence type="ECO:0008006" key="4">
    <source>
        <dbReference type="Google" id="ProtNLM"/>
    </source>
</evidence>
<evidence type="ECO:0000313" key="2">
    <source>
        <dbReference type="EMBL" id="KZT03680.1"/>
    </source>
</evidence>
<name>A0A165CXK6_9APHY</name>
<evidence type="ECO:0000313" key="3">
    <source>
        <dbReference type="Proteomes" id="UP000076871"/>
    </source>
</evidence>
<accession>A0A165CXK6</accession>
<dbReference type="InParanoid" id="A0A165CXK6"/>